<feature type="transmembrane region" description="Helical" evidence="1">
    <location>
        <begin position="101"/>
        <end position="118"/>
    </location>
</feature>
<organism evidence="2 3">
    <name type="scientific">Abiotrophia defectiva ATCC 49176</name>
    <dbReference type="NCBI Taxonomy" id="592010"/>
    <lineage>
        <taxon>Bacteria</taxon>
        <taxon>Bacillati</taxon>
        <taxon>Bacillota</taxon>
        <taxon>Bacilli</taxon>
        <taxon>Lactobacillales</taxon>
        <taxon>Aerococcaceae</taxon>
        <taxon>Abiotrophia</taxon>
    </lineage>
</organism>
<name>W1Q3G9_ABIDE</name>
<dbReference type="AlphaFoldDB" id="W1Q3G9"/>
<dbReference type="STRING" id="592010.GCWU000182_000777"/>
<gene>
    <name evidence="2" type="ORF">GCWU000182_000777</name>
</gene>
<accession>W1Q3G9</accession>
<comment type="caution">
    <text evidence="2">The sequence shown here is derived from an EMBL/GenBank/DDBJ whole genome shotgun (WGS) entry which is preliminary data.</text>
</comment>
<keyword evidence="1" id="KW-0812">Transmembrane</keyword>
<dbReference type="EMBL" id="ACIN03000005">
    <property type="protein sequence ID" value="ESK65712.1"/>
    <property type="molecule type" value="Genomic_DNA"/>
</dbReference>
<keyword evidence="3" id="KW-1185">Reference proteome</keyword>
<sequence length="187" mass="20643">MDLTLFLAFSRELVVHSTEWTTGSGLFLVFGLFWAISGELVVHSTEWTTSAGLFLVCGLFLAISGELVVHSTEWTTGAGLFLVFGLVPTISWELVVHSAEWTTGAGISLVFALFWAFSRGASGPLDRVDHWRGTLPRFRSVFGGCLEGFLAMAATYLRGFAGYYGDLFDRICRLADLATLFIYYIDK</sequence>
<keyword evidence="1" id="KW-1133">Transmembrane helix</keyword>
<protein>
    <submittedName>
        <fullName evidence="2">Uncharacterized protein</fullName>
    </submittedName>
</protein>
<dbReference type="Proteomes" id="UP000019050">
    <property type="component" value="Unassembled WGS sequence"/>
</dbReference>
<feature type="transmembrane region" description="Helical" evidence="1">
    <location>
        <begin position="74"/>
        <end position="94"/>
    </location>
</feature>
<dbReference type="HOGENOM" id="CLU_1444748_0_0_9"/>
<proteinExistence type="predicted"/>
<evidence type="ECO:0000313" key="2">
    <source>
        <dbReference type="EMBL" id="ESK65712.1"/>
    </source>
</evidence>
<feature type="transmembrane region" description="Helical" evidence="1">
    <location>
        <begin position="138"/>
        <end position="157"/>
    </location>
</feature>
<feature type="transmembrane region" description="Helical" evidence="1">
    <location>
        <begin position="49"/>
        <end position="68"/>
    </location>
</feature>
<feature type="transmembrane region" description="Helical" evidence="1">
    <location>
        <begin position="20"/>
        <end position="42"/>
    </location>
</feature>
<keyword evidence="1" id="KW-0472">Membrane</keyword>
<evidence type="ECO:0000256" key="1">
    <source>
        <dbReference type="SAM" id="Phobius"/>
    </source>
</evidence>
<evidence type="ECO:0000313" key="3">
    <source>
        <dbReference type="Proteomes" id="UP000019050"/>
    </source>
</evidence>
<reference evidence="2" key="1">
    <citation type="submission" date="2013-06" db="EMBL/GenBank/DDBJ databases">
        <authorList>
            <person name="Weinstock G."/>
            <person name="Sodergren E."/>
            <person name="Clifton S."/>
            <person name="Fulton L."/>
            <person name="Fulton B."/>
            <person name="Courtney L."/>
            <person name="Fronick C."/>
            <person name="Harrison M."/>
            <person name="Strong C."/>
            <person name="Farmer C."/>
            <person name="Delahaunty K."/>
            <person name="Markovic C."/>
            <person name="Hall O."/>
            <person name="Minx P."/>
            <person name="Tomlinson C."/>
            <person name="Mitreva M."/>
            <person name="Nelson J."/>
            <person name="Hou S."/>
            <person name="Wollam A."/>
            <person name="Pepin K.H."/>
            <person name="Johnson M."/>
            <person name="Bhonagiri V."/>
            <person name="Nash W.E."/>
            <person name="Warren W."/>
            <person name="Chinwalla A."/>
            <person name="Mardis E.R."/>
            <person name="Wilson R.K."/>
        </authorList>
    </citation>
    <scope>NUCLEOTIDE SEQUENCE [LARGE SCALE GENOMIC DNA]</scope>
    <source>
        <strain evidence="2">ATCC 49176</strain>
    </source>
</reference>